<dbReference type="OrthoDB" id="2242521at2"/>
<protein>
    <submittedName>
        <fullName evidence="3">Peptidase</fullName>
    </submittedName>
</protein>
<evidence type="ECO:0000313" key="4">
    <source>
        <dbReference type="Proteomes" id="UP000031339"/>
    </source>
</evidence>
<dbReference type="EMBL" id="JWIY01000001">
    <property type="protein sequence ID" value="KIC78647.1"/>
    <property type="molecule type" value="Genomic_DNA"/>
</dbReference>
<dbReference type="RefSeq" id="WP_039677134.1">
    <property type="nucleotide sequence ID" value="NZ_JWIY01000001.1"/>
</dbReference>
<proteinExistence type="predicted"/>
<evidence type="ECO:0000313" key="3">
    <source>
        <dbReference type="EMBL" id="KIC78647.1"/>
    </source>
</evidence>
<sequence>MKNRRKNDKIFVIWQYIIGSVIVLAVLTFSFLYILNLSMTPYQSAKETAIKIARQYADLDKVDRFAIYNGKKSYYSLLGKNRKKTQLAVLIEADSDKIYTYELSKGISQEKAEKIAKDNGAKQIDKVTFGYIKEQPIWEIKSGTTYYNVEFETGRLLSKEGL</sequence>
<dbReference type="AlphaFoldDB" id="A0A0C1KIB9"/>
<keyword evidence="1" id="KW-1133">Transmembrane helix</keyword>
<accession>A0A0C1KIB9</accession>
<dbReference type="InterPro" id="IPR041401">
    <property type="entry name" value="TseB-like_dom"/>
</dbReference>
<organism evidence="3 4">
    <name type="scientific">Streptococcus constellatus</name>
    <dbReference type="NCBI Taxonomy" id="76860"/>
    <lineage>
        <taxon>Bacteria</taxon>
        <taxon>Bacillati</taxon>
        <taxon>Bacillota</taxon>
        <taxon>Bacilli</taxon>
        <taxon>Lactobacillales</taxon>
        <taxon>Streptococcaceae</taxon>
        <taxon>Streptococcus</taxon>
        <taxon>Streptococcus anginosus group</taxon>
    </lineage>
</organism>
<dbReference type="STRING" id="862969.SCI_0992"/>
<name>A0A0C1KIB9_STRCV</name>
<evidence type="ECO:0000256" key="1">
    <source>
        <dbReference type="SAM" id="Phobius"/>
    </source>
</evidence>
<evidence type="ECO:0000259" key="2">
    <source>
        <dbReference type="Pfam" id="PF17881"/>
    </source>
</evidence>
<gene>
    <name evidence="3" type="ORF">RN79_03515</name>
</gene>
<feature type="transmembrane region" description="Helical" evidence="1">
    <location>
        <begin position="12"/>
        <end position="35"/>
    </location>
</feature>
<keyword evidence="1" id="KW-0472">Membrane</keyword>
<feature type="domain" description="Cell wall elongation regulator TseB-like" evidence="2">
    <location>
        <begin position="48"/>
        <end position="91"/>
    </location>
</feature>
<dbReference type="Pfam" id="PF17881">
    <property type="entry name" value="TseB"/>
    <property type="match status" value="1"/>
</dbReference>
<dbReference type="eggNOG" id="COG5353">
    <property type="taxonomic scope" value="Bacteria"/>
</dbReference>
<reference evidence="3 4" key="1">
    <citation type="submission" date="2014-12" db="EMBL/GenBank/DDBJ databases">
        <title>Partial genome sequence of Streptococcus constellatus KCOM 1650 (= ChDC B144).</title>
        <authorList>
            <person name="Kook J.-K."/>
            <person name="Park S.-N."/>
            <person name="Lim Y.K."/>
            <person name="Jo E."/>
        </authorList>
    </citation>
    <scope>NUCLEOTIDE SEQUENCE [LARGE SCALE GENOMIC DNA]</scope>
    <source>
        <strain evidence="3 4">KCOM 1650</strain>
    </source>
</reference>
<dbReference type="Proteomes" id="UP000031339">
    <property type="component" value="Unassembled WGS sequence"/>
</dbReference>
<dbReference type="InterPro" id="IPR046350">
    <property type="entry name" value="Cystatin_sf"/>
</dbReference>
<dbReference type="SUPFAM" id="SSF54403">
    <property type="entry name" value="Cystatin/monellin"/>
    <property type="match status" value="2"/>
</dbReference>
<dbReference type="Gene3D" id="3.10.450.40">
    <property type="match status" value="2"/>
</dbReference>
<keyword evidence="1" id="KW-0812">Transmembrane</keyword>
<comment type="caution">
    <text evidence="3">The sequence shown here is derived from an EMBL/GenBank/DDBJ whole genome shotgun (WGS) entry which is preliminary data.</text>
</comment>